<dbReference type="Gene3D" id="1.20.970.30">
    <property type="entry name" value="eIF4G, eIF4E-binding domain"/>
    <property type="match status" value="1"/>
</dbReference>
<comment type="caution">
    <text evidence="10">The sequence shown here is derived from an EMBL/GenBank/DDBJ whole genome shotgun (WGS) entry which is preliminary data.</text>
</comment>
<evidence type="ECO:0000256" key="1">
    <source>
        <dbReference type="ARBA" id="ARBA00004496"/>
    </source>
</evidence>
<dbReference type="GO" id="GO:0003729">
    <property type="term" value="F:mRNA binding"/>
    <property type="evidence" value="ECO:0007669"/>
    <property type="project" value="TreeGrafter"/>
</dbReference>
<gene>
    <name evidence="10" type="ORF">EWM64_g3314</name>
</gene>
<dbReference type="Pfam" id="PF12152">
    <property type="entry name" value="eIF_4G1"/>
    <property type="match status" value="1"/>
</dbReference>
<keyword evidence="4" id="KW-0396">Initiation factor</keyword>
<reference evidence="10 11" key="1">
    <citation type="submission" date="2019-02" db="EMBL/GenBank/DDBJ databases">
        <title>Genome sequencing of the rare red list fungi Hericium alpestre (H. flagellum).</title>
        <authorList>
            <person name="Buettner E."/>
            <person name="Kellner H."/>
        </authorList>
    </citation>
    <scope>NUCLEOTIDE SEQUENCE [LARGE SCALE GENOMIC DNA]</scope>
    <source>
        <strain evidence="10 11">DSM 108284</strain>
    </source>
</reference>
<dbReference type="Gene3D" id="1.25.40.180">
    <property type="match status" value="2"/>
</dbReference>
<evidence type="ECO:0000259" key="9">
    <source>
        <dbReference type="PROSITE" id="PS51366"/>
    </source>
</evidence>
<dbReference type="OrthoDB" id="514777at2759"/>
<comment type="subcellular location">
    <subcellularLocation>
        <location evidence="1">Cytoplasm</location>
    </subcellularLocation>
</comment>
<dbReference type="PANTHER" id="PTHR23253:SF9">
    <property type="entry name" value="EUKARYOTIC TRANSLATION INITIATION FACTOR 4 GAMMA 2"/>
    <property type="match status" value="1"/>
</dbReference>
<evidence type="ECO:0000256" key="5">
    <source>
        <dbReference type="ARBA" id="ARBA00022553"/>
    </source>
</evidence>
<feature type="region of interest" description="Disordered" evidence="8">
    <location>
        <begin position="809"/>
        <end position="879"/>
    </location>
</feature>
<dbReference type="GO" id="GO:0016281">
    <property type="term" value="C:eukaryotic translation initiation factor 4F complex"/>
    <property type="evidence" value="ECO:0007669"/>
    <property type="project" value="TreeGrafter"/>
</dbReference>
<evidence type="ECO:0000256" key="8">
    <source>
        <dbReference type="SAM" id="MobiDB-lite"/>
    </source>
</evidence>
<feature type="region of interest" description="Disordered" evidence="8">
    <location>
        <begin position="422"/>
        <end position="497"/>
    </location>
</feature>
<dbReference type="EMBL" id="SFCI01000303">
    <property type="protein sequence ID" value="TFY80693.1"/>
    <property type="molecule type" value="Genomic_DNA"/>
</dbReference>
<feature type="region of interest" description="Disordered" evidence="8">
    <location>
        <begin position="355"/>
        <end position="380"/>
    </location>
</feature>
<name>A0A4Z0A304_9AGAM</name>
<feature type="region of interest" description="Disordered" evidence="8">
    <location>
        <begin position="892"/>
        <end position="964"/>
    </location>
</feature>
<proteinExistence type="inferred from homology"/>
<feature type="compositionally biased region" description="Polar residues" evidence="8">
    <location>
        <begin position="442"/>
        <end position="452"/>
    </location>
</feature>
<feature type="region of interest" description="Disordered" evidence="8">
    <location>
        <begin position="1"/>
        <end position="20"/>
    </location>
</feature>
<dbReference type="CDD" id="cd22249">
    <property type="entry name" value="UDM1_RNF168_RNF169-like"/>
    <property type="match status" value="1"/>
</dbReference>
<keyword evidence="5" id="KW-0597">Phosphoprotein</keyword>
<dbReference type="GO" id="GO:0010494">
    <property type="term" value="C:cytoplasmic stress granule"/>
    <property type="evidence" value="ECO:0007669"/>
    <property type="project" value="UniProtKB-ARBA"/>
</dbReference>
<feature type="compositionally biased region" description="Low complexity" evidence="8">
    <location>
        <begin position="422"/>
        <end position="432"/>
    </location>
</feature>
<dbReference type="InterPro" id="IPR003891">
    <property type="entry name" value="Initiation_fac_eIF4g_MI"/>
</dbReference>
<keyword evidence="6" id="KW-0694">RNA-binding</keyword>
<accession>A0A4Z0A304</accession>
<feature type="compositionally biased region" description="Low complexity" evidence="8">
    <location>
        <begin position="942"/>
        <end position="953"/>
    </location>
</feature>
<dbReference type="STRING" id="135208.A0A4Z0A304"/>
<evidence type="ECO:0000313" key="11">
    <source>
        <dbReference type="Proteomes" id="UP000298061"/>
    </source>
</evidence>
<sequence length="1100" mass="120905">SHAASLTSPPPTPNSASGRLNLAASTFVPGKKISIKDPTTGEEATLEVLRRAGHAPPRQESPAPPTPVMKREPKRSSVRIETEEQRQKRLAQEKEKEQKEKEKEDQERRVKAEAEKKVQEKKEQEERQKKEKEEQAAKEKQEEEGRKKRDEEARVRKEKEEADRKQKEEADRIRKEEEAKSKLEAEEQAKRAEEDKQKEQEKAVAAEEAKAAVAQAAAEKEKEEVEVEVEVEDHKVPVQGATHEKLKPSEKEILRIDTAISEGKKRPGRLDLTSATVGNVAPPPPSALATARIIEDLGRVQYPEGIKSPKVELNVNAPAGKFRYDRDFLMQFMSICKEKPDNLPPLDAIGLEPSDQFSMVRGGSGRKQTPSMSGPPSARQASIGLGFLPASLSKAGGGAFAGMGNFSTAQVSKLSSEERFAMASTSSRSASMGGLALGGRPSQPTMVRTSSQGGPGKERDRTRSKRGEKRSDSNRVSMGHPSGMGQGYTSMGPPLEPVAPLEASANRWVPTSSKRVAPADQESPEIVDRKVKALLNKLTMERFDSISDQIIQWANKSEKEKDGRTLIQVIRLVFEKATDEATFSEMYARLCRKMMEMISPKVQDDGIRNAEGKPIAGGLLFRKYLLNRCQEDFERGWVQKEATAAAALTKATEDKATKAAAAGKEEKEGEGELYSDEYYAAQKAKRRGLGLIRFIGELFKLQMLTERIMHECIKKLLGNVENPEEEEIESLCKLLSTVGAILDTPKAHAHMDVYFSRMKELCKSGNVNSRMQFMLQDVIELRSRNWIPRTQAAAPATIAQIHEARWLSSGPDRGEQQVGPDGWAVAGTAPRPPPKAGDLSHFGKIGKSAPMTFGPSSVFAGKKEAKAGPSGRETPISRTASTSNMFSMLSGHAEAPAEGKTSRPPSRKPSVDLGQAGVPEAPQQRRKLQLLPRSKPVETKDGSAVGSEAASSEAGEEEAPAMSEADALKKIGEDTKEFFSIRSLDEAENYFSTLPQEHRFRLVDKLAMQAVESKEADAQLVADFFSRAREKNLATPAAFEEGFMPLAEIIFDVAIDAPKALDFFAIMVKGSGLHEDEDEERRARIAAKSMDSDKLLALLT</sequence>
<feature type="region of interest" description="Disordered" evidence="8">
    <location>
        <begin position="48"/>
        <end position="207"/>
    </location>
</feature>
<dbReference type="PROSITE" id="PS51366">
    <property type="entry name" value="MI"/>
    <property type="match status" value="1"/>
</dbReference>
<evidence type="ECO:0000256" key="7">
    <source>
        <dbReference type="ARBA" id="ARBA00022917"/>
    </source>
</evidence>
<keyword evidence="3" id="KW-0963">Cytoplasm</keyword>
<comment type="similarity">
    <text evidence="2">Belongs to the eukaryotic initiation factor 4G family.</text>
</comment>
<dbReference type="PANTHER" id="PTHR23253">
    <property type="entry name" value="EUKARYOTIC TRANSLATION INITIATION FACTOR 4 GAMMA"/>
    <property type="match status" value="1"/>
</dbReference>
<feature type="compositionally biased region" description="Basic and acidic residues" evidence="8">
    <location>
        <begin position="69"/>
        <end position="207"/>
    </location>
</feature>
<dbReference type="FunFam" id="1.25.40.180:FF:000020">
    <property type="entry name" value="Eukaryotic translation initiation factor subunit"/>
    <property type="match status" value="1"/>
</dbReference>
<dbReference type="SUPFAM" id="SSF48371">
    <property type="entry name" value="ARM repeat"/>
    <property type="match status" value="2"/>
</dbReference>
<feature type="domain" description="MI" evidence="9">
    <location>
        <begin position="966"/>
        <end position="1087"/>
    </location>
</feature>
<evidence type="ECO:0000313" key="10">
    <source>
        <dbReference type="EMBL" id="TFY80693.1"/>
    </source>
</evidence>
<evidence type="ECO:0000256" key="4">
    <source>
        <dbReference type="ARBA" id="ARBA00022540"/>
    </source>
</evidence>
<dbReference type="Proteomes" id="UP000298061">
    <property type="component" value="Unassembled WGS sequence"/>
</dbReference>
<dbReference type="InterPro" id="IPR036211">
    <property type="entry name" value="eIF4G_eIF4E-bd_sf"/>
</dbReference>
<evidence type="ECO:0000256" key="6">
    <source>
        <dbReference type="ARBA" id="ARBA00022884"/>
    </source>
</evidence>
<feature type="region of interest" description="Disordered" evidence="8">
    <location>
        <begin position="222"/>
        <end position="250"/>
    </location>
</feature>
<organism evidence="10 11">
    <name type="scientific">Hericium alpestre</name>
    <dbReference type="NCBI Taxonomy" id="135208"/>
    <lineage>
        <taxon>Eukaryota</taxon>
        <taxon>Fungi</taxon>
        <taxon>Dikarya</taxon>
        <taxon>Basidiomycota</taxon>
        <taxon>Agaricomycotina</taxon>
        <taxon>Agaricomycetes</taxon>
        <taxon>Russulales</taxon>
        <taxon>Hericiaceae</taxon>
        <taxon>Hericium</taxon>
    </lineage>
</organism>
<dbReference type="SMART" id="SM00543">
    <property type="entry name" value="MIF4G"/>
    <property type="match status" value="1"/>
</dbReference>
<dbReference type="InterPro" id="IPR016024">
    <property type="entry name" value="ARM-type_fold"/>
</dbReference>
<dbReference type="InterPro" id="IPR022745">
    <property type="entry name" value="eIF4G1_eIF4E-bd"/>
</dbReference>
<feature type="compositionally biased region" description="Basic and acidic residues" evidence="8">
    <location>
        <begin position="232"/>
        <end position="250"/>
    </location>
</feature>
<dbReference type="AlphaFoldDB" id="A0A4Z0A304"/>
<protein>
    <recommendedName>
        <fullName evidence="9">MI domain-containing protein</fullName>
    </recommendedName>
</protein>
<dbReference type="SUPFAM" id="SSF101489">
    <property type="entry name" value="Eukaryotic initiation factor 4f subunit eIF4g, eIF4e-binding domain"/>
    <property type="match status" value="1"/>
</dbReference>
<feature type="non-terminal residue" evidence="10">
    <location>
        <position position="1"/>
    </location>
</feature>
<dbReference type="InterPro" id="IPR003890">
    <property type="entry name" value="MIF4G-like_typ-3"/>
</dbReference>
<dbReference type="Pfam" id="PF02854">
    <property type="entry name" value="MIF4G"/>
    <property type="match status" value="1"/>
</dbReference>
<evidence type="ECO:0000256" key="2">
    <source>
        <dbReference type="ARBA" id="ARBA00005775"/>
    </source>
</evidence>
<dbReference type="GO" id="GO:0003743">
    <property type="term" value="F:translation initiation factor activity"/>
    <property type="evidence" value="ECO:0007669"/>
    <property type="project" value="UniProtKB-KW"/>
</dbReference>
<evidence type="ECO:0000256" key="3">
    <source>
        <dbReference type="ARBA" id="ARBA00022490"/>
    </source>
</evidence>
<keyword evidence="11" id="KW-1185">Reference proteome</keyword>
<keyword evidence="7" id="KW-0648">Protein biosynthesis</keyword>